<sequence length="158" mass="18066">MEILKYFALKPPLSSPSETEPFVPFDQTVTNNGNKKSPVVRSIMIYRICQALELSVELASFEVPRAPIQTSLRKVRELTPLPAVYSISVFKICQALDLRAELRPQTERSTFGNRKKETSSSGTISNSFFFMFGPWEWILVWMNSKFISDMQAKITSNY</sequence>
<dbReference type="AlphaFoldDB" id="A0A8X6TR11"/>
<protein>
    <submittedName>
        <fullName evidence="1">Uncharacterized protein</fullName>
    </submittedName>
</protein>
<evidence type="ECO:0000313" key="1">
    <source>
        <dbReference type="EMBL" id="GFT35003.1"/>
    </source>
</evidence>
<organism evidence="1 2">
    <name type="scientific">Nephila pilipes</name>
    <name type="common">Giant wood spider</name>
    <name type="synonym">Nephila maculata</name>
    <dbReference type="NCBI Taxonomy" id="299642"/>
    <lineage>
        <taxon>Eukaryota</taxon>
        <taxon>Metazoa</taxon>
        <taxon>Ecdysozoa</taxon>
        <taxon>Arthropoda</taxon>
        <taxon>Chelicerata</taxon>
        <taxon>Arachnida</taxon>
        <taxon>Araneae</taxon>
        <taxon>Araneomorphae</taxon>
        <taxon>Entelegynae</taxon>
        <taxon>Araneoidea</taxon>
        <taxon>Nephilidae</taxon>
        <taxon>Nephila</taxon>
    </lineage>
</organism>
<comment type="caution">
    <text evidence="1">The sequence shown here is derived from an EMBL/GenBank/DDBJ whole genome shotgun (WGS) entry which is preliminary data.</text>
</comment>
<name>A0A8X6TR11_NEPPI</name>
<dbReference type="Proteomes" id="UP000887013">
    <property type="component" value="Unassembled WGS sequence"/>
</dbReference>
<evidence type="ECO:0000313" key="2">
    <source>
        <dbReference type="Proteomes" id="UP000887013"/>
    </source>
</evidence>
<keyword evidence="2" id="KW-1185">Reference proteome</keyword>
<reference evidence="1" key="1">
    <citation type="submission" date="2020-08" db="EMBL/GenBank/DDBJ databases">
        <title>Multicomponent nature underlies the extraordinary mechanical properties of spider dragline silk.</title>
        <authorList>
            <person name="Kono N."/>
            <person name="Nakamura H."/>
            <person name="Mori M."/>
            <person name="Yoshida Y."/>
            <person name="Ohtoshi R."/>
            <person name="Malay A.D."/>
            <person name="Moran D.A.P."/>
            <person name="Tomita M."/>
            <person name="Numata K."/>
            <person name="Arakawa K."/>
        </authorList>
    </citation>
    <scope>NUCLEOTIDE SEQUENCE</scope>
</reference>
<accession>A0A8X6TR11</accession>
<dbReference type="EMBL" id="BMAW01013625">
    <property type="protein sequence ID" value="GFT35003.1"/>
    <property type="molecule type" value="Genomic_DNA"/>
</dbReference>
<proteinExistence type="predicted"/>
<gene>
    <name evidence="1" type="ORF">NPIL_523941</name>
</gene>